<evidence type="ECO:0000313" key="2">
    <source>
        <dbReference type="Proteomes" id="UP000006322"/>
    </source>
</evidence>
<comment type="caution">
    <text evidence="1">The sequence shown here is derived from an EMBL/GenBank/DDBJ whole genome shotgun (WGS) entry which is preliminary data.</text>
</comment>
<dbReference type="AlphaFoldDB" id="K7AF53"/>
<protein>
    <submittedName>
        <fullName evidence="1">Uncharacterized protein</fullName>
    </submittedName>
</protein>
<reference evidence="2" key="1">
    <citation type="journal article" date="2014" name="Environ. Microbiol.">
        <title>Comparative genomics of the marine bacterial genus Glaciecola reveals the high degree of genomic diversity and genomic characteristic for cold adaptation.</title>
        <authorList>
            <person name="Qin Q.L."/>
            <person name="Xie B.B."/>
            <person name="Yu Y."/>
            <person name="Shu Y.L."/>
            <person name="Rong J.C."/>
            <person name="Zhang Y.J."/>
            <person name="Zhao D.L."/>
            <person name="Chen X.L."/>
            <person name="Zhang X.Y."/>
            <person name="Chen B."/>
            <person name="Zhou B.C."/>
            <person name="Zhang Y.Z."/>
        </authorList>
    </citation>
    <scope>NUCLEOTIDE SEQUENCE [LARGE SCALE GENOMIC DNA]</scope>
    <source>
        <strain evidence="2">LMG 21857</strain>
    </source>
</reference>
<organism evidence="1 2">
    <name type="scientific">Paraglaciecola polaris LMG 21857</name>
    <dbReference type="NCBI Taxonomy" id="1129793"/>
    <lineage>
        <taxon>Bacteria</taxon>
        <taxon>Pseudomonadati</taxon>
        <taxon>Pseudomonadota</taxon>
        <taxon>Gammaproteobacteria</taxon>
        <taxon>Alteromonadales</taxon>
        <taxon>Alteromonadaceae</taxon>
        <taxon>Paraglaciecola</taxon>
    </lineage>
</organism>
<dbReference type="EMBL" id="BAER01000076">
    <property type="protein sequence ID" value="GAC33930.1"/>
    <property type="molecule type" value="Genomic_DNA"/>
</dbReference>
<gene>
    <name evidence="1" type="ORF">GPLA_3037</name>
</gene>
<name>K7AF53_9ALTE</name>
<sequence>MDYHKTKLTASWLELIKPVLSLIINIASKYTNQAQKLILNVYTKNKR</sequence>
<proteinExistence type="predicted"/>
<keyword evidence="2" id="KW-1185">Reference proteome</keyword>
<evidence type="ECO:0000313" key="1">
    <source>
        <dbReference type="EMBL" id="GAC33930.1"/>
    </source>
</evidence>
<dbReference type="Proteomes" id="UP000006322">
    <property type="component" value="Unassembled WGS sequence"/>
</dbReference>
<accession>K7AF53</accession>